<keyword evidence="2" id="KW-1185">Reference proteome</keyword>
<gene>
    <name evidence="1" type="ORF">GCM10017600_61020</name>
</gene>
<evidence type="ECO:0000313" key="2">
    <source>
        <dbReference type="Proteomes" id="UP001143474"/>
    </source>
</evidence>
<dbReference type="RefSeq" id="WP_271221001.1">
    <property type="nucleotide sequence ID" value="NZ_BAAAVD010000037.1"/>
</dbReference>
<organism evidence="1 2">
    <name type="scientific">Streptosporangium carneum</name>
    <dbReference type="NCBI Taxonomy" id="47481"/>
    <lineage>
        <taxon>Bacteria</taxon>
        <taxon>Bacillati</taxon>
        <taxon>Actinomycetota</taxon>
        <taxon>Actinomycetes</taxon>
        <taxon>Streptosporangiales</taxon>
        <taxon>Streptosporangiaceae</taxon>
        <taxon>Streptosporangium</taxon>
    </lineage>
</organism>
<dbReference type="Proteomes" id="UP001143474">
    <property type="component" value="Unassembled WGS sequence"/>
</dbReference>
<evidence type="ECO:0000313" key="1">
    <source>
        <dbReference type="EMBL" id="GLK12692.1"/>
    </source>
</evidence>
<sequence length="79" mass="7986">MSYSNLTTAGRDIGELVFAVNAGPFSAEKARQAAEAALESLNRSAVAGGHLVSVARVELVYNATTGVLVALAYGTATSG</sequence>
<comment type="caution">
    <text evidence="1">The sequence shown here is derived from an EMBL/GenBank/DDBJ whole genome shotgun (WGS) entry which is preliminary data.</text>
</comment>
<proteinExistence type="predicted"/>
<dbReference type="EMBL" id="BSEV01000017">
    <property type="protein sequence ID" value="GLK12692.1"/>
    <property type="molecule type" value="Genomic_DNA"/>
</dbReference>
<accession>A0A9W6I5X4</accession>
<protein>
    <submittedName>
        <fullName evidence="1">Uncharacterized protein</fullName>
    </submittedName>
</protein>
<name>A0A9W6I5X4_9ACTN</name>
<dbReference type="AlphaFoldDB" id="A0A9W6I5X4"/>
<reference evidence="1" key="1">
    <citation type="journal article" date="2014" name="Int. J. Syst. Evol. Microbiol.">
        <title>Complete genome sequence of Corynebacterium casei LMG S-19264T (=DSM 44701T), isolated from a smear-ripened cheese.</title>
        <authorList>
            <consortium name="US DOE Joint Genome Institute (JGI-PGF)"/>
            <person name="Walter F."/>
            <person name="Albersmeier A."/>
            <person name="Kalinowski J."/>
            <person name="Ruckert C."/>
        </authorList>
    </citation>
    <scope>NUCLEOTIDE SEQUENCE</scope>
    <source>
        <strain evidence="1">VKM Ac-2007</strain>
    </source>
</reference>
<reference evidence="1" key="2">
    <citation type="submission" date="2023-01" db="EMBL/GenBank/DDBJ databases">
        <authorList>
            <person name="Sun Q."/>
            <person name="Evtushenko L."/>
        </authorList>
    </citation>
    <scope>NUCLEOTIDE SEQUENCE</scope>
    <source>
        <strain evidence="1">VKM Ac-2007</strain>
    </source>
</reference>